<feature type="binding site" evidence="16">
    <location>
        <position position="241"/>
    </location>
    <ligand>
        <name>ATP</name>
        <dbReference type="ChEBI" id="CHEBI:30616"/>
    </ligand>
</feature>
<evidence type="ECO:0000256" key="1">
    <source>
        <dbReference type="ARBA" id="ARBA00004629"/>
    </source>
</evidence>
<dbReference type="PANTHER" id="PTHR24350">
    <property type="entry name" value="SERINE/THREONINE-PROTEIN KINASE IAL-RELATED"/>
    <property type="match status" value="1"/>
</dbReference>
<proteinExistence type="inferred from homology"/>
<evidence type="ECO:0000256" key="9">
    <source>
        <dbReference type="ARBA" id="ARBA00022829"/>
    </source>
</evidence>
<gene>
    <name evidence="22" type="ORF">AO440_001070</name>
</gene>
<evidence type="ECO:0000256" key="15">
    <source>
        <dbReference type="PIRSR" id="PIRSR630616-1"/>
    </source>
</evidence>
<keyword evidence="5 19" id="KW-0723">Serine/threonine-protein kinase</keyword>
<keyword evidence="12" id="KW-0137">Centromere</keyword>
<evidence type="ECO:0000256" key="8">
    <source>
        <dbReference type="ARBA" id="ARBA00022777"/>
    </source>
</evidence>
<dbReference type="FunFam" id="3.30.200.20:FF:000042">
    <property type="entry name" value="Aurora kinase A"/>
    <property type="match status" value="1"/>
</dbReference>
<dbReference type="PhylomeDB" id="A0A0W0CJ61"/>
<evidence type="ECO:0000256" key="16">
    <source>
        <dbReference type="PIRSR" id="PIRSR630616-2"/>
    </source>
</evidence>
<keyword evidence="4" id="KW-0158">Chromosome</keyword>
<dbReference type="GO" id="GO:0045144">
    <property type="term" value="P:meiotic sister chromatid segregation"/>
    <property type="evidence" value="ECO:0007669"/>
    <property type="project" value="EnsemblFungi"/>
</dbReference>
<comment type="catalytic activity">
    <reaction evidence="13 20">
        <text>L-threonyl-[protein] + ATP = O-phospho-L-threonyl-[protein] + ADP + H(+)</text>
        <dbReference type="Rhea" id="RHEA:46608"/>
        <dbReference type="Rhea" id="RHEA-COMP:11060"/>
        <dbReference type="Rhea" id="RHEA-COMP:11605"/>
        <dbReference type="ChEBI" id="CHEBI:15378"/>
        <dbReference type="ChEBI" id="CHEBI:30013"/>
        <dbReference type="ChEBI" id="CHEBI:30616"/>
        <dbReference type="ChEBI" id="CHEBI:61977"/>
        <dbReference type="ChEBI" id="CHEBI:456216"/>
        <dbReference type="EC" id="2.7.11.1"/>
    </reaction>
</comment>
<dbReference type="GO" id="GO:0008608">
    <property type="term" value="P:attachment of spindle microtubules to kinetochore"/>
    <property type="evidence" value="ECO:0007669"/>
    <property type="project" value="EnsemblFungi"/>
</dbReference>
<dbReference type="PROSITE" id="PS50011">
    <property type="entry name" value="PROTEIN_KINASE_DOM"/>
    <property type="match status" value="1"/>
</dbReference>
<organism evidence="22 23">
    <name type="scientific">Candida glabrata</name>
    <name type="common">Yeast</name>
    <name type="synonym">Torulopsis glabrata</name>
    <dbReference type="NCBI Taxonomy" id="5478"/>
    <lineage>
        <taxon>Eukaryota</taxon>
        <taxon>Fungi</taxon>
        <taxon>Dikarya</taxon>
        <taxon>Ascomycota</taxon>
        <taxon>Saccharomycotina</taxon>
        <taxon>Saccharomycetes</taxon>
        <taxon>Saccharomycetales</taxon>
        <taxon>Saccharomycetaceae</taxon>
        <taxon>Nakaseomyces</taxon>
    </lineage>
</organism>
<dbReference type="GO" id="GO:0045143">
    <property type="term" value="P:homologous chromosome segregation"/>
    <property type="evidence" value="ECO:0007669"/>
    <property type="project" value="EnsemblFungi"/>
</dbReference>
<dbReference type="InterPro" id="IPR011009">
    <property type="entry name" value="Kinase-like_dom_sf"/>
</dbReference>
<dbReference type="AlphaFoldDB" id="A0A0W0CJ61"/>
<evidence type="ECO:0000256" key="7">
    <source>
        <dbReference type="ARBA" id="ARBA00022741"/>
    </source>
</evidence>
<comment type="caution">
    <text evidence="22">The sequence shown here is derived from an EMBL/GenBank/DDBJ whole genome shotgun (WGS) entry which is preliminary data.</text>
</comment>
<dbReference type="SMR" id="A0A0W0CJ61"/>
<dbReference type="InterPro" id="IPR030616">
    <property type="entry name" value="Aur-like"/>
</dbReference>
<dbReference type="GO" id="GO:0051228">
    <property type="term" value="P:mitotic spindle disassembly"/>
    <property type="evidence" value="ECO:0007669"/>
    <property type="project" value="EnsemblFungi"/>
</dbReference>
<keyword evidence="10" id="KW-0995">Kinetochore</keyword>
<evidence type="ECO:0000313" key="23">
    <source>
        <dbReference type="Proteomes" id="UP000054886"/>
    </source>
</evidence>
<evidence type="ECO:0000256" key="12">
    <source>
        <dbReference type="ARBA" id="ARBA00023328"/>
    </source>
</evidence>
<dbReference type="InterPro" id="IPR017441">
    <property type="entry name" value="Protein_kinase_ATP_BS"/>
</dbReference>
<feature type="cross-link" description="Glycyl lysine isopeptide (Lys-Gly) (interchain with G-Cter in SUMO2)" evidence="17">
    <location>
        <position position="225"/>
    </location>
</feature>
<feature type="active site" description="Proton acceptor" evidence="15">
    <location>
        <position position="223"/>
    </location>
</feature>
<dbReference type="GO" id="GO:0032133">
    <property type="term" value="C:chromosome passenger complex"/>
    <property type="evidence" value="ECO:0007669"/>
    <property type="project" value="EnsemblFungi"/>
</dbReference>
<dbReference type="GO" id="GO:0000776">
    <property type="term" value="C:kinetochore"/>
    <property type="evidence" value="ECO:0007669"/>
    <property type="project" value="UniProtKB-KW"/>
</dbReference>
<keyword evidence="6 20" id="KW-0808">Transferase</keyword>
<dbReference type="GO" id="GO:0032465">
    <property type="term" value="P:regulation of cytokinesis"/>
    <property type="evidence" value="ECO:0007669"/>
    <property type="project" value="EnsemblFungi"/>
</dbReference>
<dbReference type="PROSITE" id="PS00107">
    <property type="entry name" value="PROTEIN_KINASE_ATP"/>
    <property type="match status" value="1"/>
</dbReference>
<dbReference type="FunFam" id="1.10.510.10:FF:000235">
    <property type="entry name" value="Serine/threonine-protein kinase ark1"/>
    <property type="match status" value="1"/>
</dbReference>
<keyword evidence="11 16" id="KW-0067">ATP-binding</keyword>
<dbReference type="GO" id="GO:1901673">
    <property type="term" value="P:regulation of mitotic spindle assembly"/>
    <property type="evidence" value="ECO:0007669"/>
    <property type="project" value="EnsemblFungi"/>
</dbReference>
<feature type="binding site" evidence="16 18">
    <location>
        <position position="129"/>
    </location>
    <ligand>
        <name>ATP</name>
        <dbReference type="ChEBI" id="CHEBI:30616"/>
    </ligand>
</feature>
<dbReference type="CDD" id="cd14007">
    <property type="entry name" value="STKc_Aurora"/>
    <property type="match status" value="1"/>
</dbReference>
<evidence type="ECO:0000256" key="20">
    <source>
        <dbReference type="RuleBase" id="RU367134"/>
    </source>
</evidence>
<comment type="similarity">
    <text evidence="20">Belongs to the protein kinase superfamily. Ser/Thr protein kinase family. Aurora subfamily.</text>
</comment>
<evidence type="ECO:0000256" key="10">
    <source>
        <dbReference type="ARBA" id="ARBA00022838"/>
    </source>
</evidence>
<evidence type="ECO:0000256" key="13">
    <source>
        <dbReference type="ARBA" id="ARBA00047899"/>
    </source>
</evidence>
<reference evidence="22 23" key="1">
    <citation type="submission" date="2015-10" db="EMBL/GenBank/DDBJ databases">
        <title>Draft genomes sequences of Candida glabrata isolates 1A, 1B, 2A, 2B, 3A and 3B.</title>
        <authorList>
            <person name="Haavelsrud O.E."/>
            <person name="Gaustad P."/>
        </authorList>
    </citation>
    <scope>NUCLEOTIDE SEQUENCE [LARGE SCALE GENOMIC DNA]</scope>
    <source>
        <strain evidence="22">910700640</strain>
    </source>
</reference>
<evidence type="ECO:0000256" key="14">
    <source>
        <dbReference type="ARBA" id="ARBA00048679"/>
    </source>
</evidence>
<evidence type="ECO:0000256" key="3">
    <source>
        <dbReference type="ARBA" id="ARBA00021157"/>
    </source>
</evidence>
<dbReference type="SUPFAM" id="SSF56112">
    <property type="entry name" value="Protein kinase-like (PK-like)"/>
    <property type="match status" value="1"/>
</dbReference>
<dbReference type="PROSITE" id="PS00108">
    <property type="entry name" value="PROTEIN_KINASE_ST"/>
    <property type="match status" value="1"/>
</dbReference>
<feature type="region of interest" description="Disordered" evidence="21">
    <location>
        <begin position="1"/>
        <end position="49"/>
    </location>
</feature>
<accession>A0A0W0CJ61</accession>
<dbReference type="Pfam" id="PF00069">
    <property type="entry name" value="Pkinase"/>
    <property type="match status" value="1"/>
</dbReference>
<protein>
    <recommendedName>
        <fullName evidence="3 20">Aurora kinase</fullName>
        <ecNumber evidence="2 20">2.7.11.1</ecNumber>
    </recommendedName>
</protein>
<evidence type="ECO:0000256" key="6">
    <source>
        <dbReference type="ARBA" id="ARBA00022679"/>
    </source>
</evidence>
<dbReference type="OMA" id="ESRFPEW"/>
<dbReference type="GO" id="GO:0005828">
    <property type="term" value="C:kinetochore microtubule"/>
    <property type="evidence" value="ECO:0007669"/>
    <property type="project" value="EnsemblFungi"/>
</dbReference>
<evidence type="ECO:0000256" key="2">
    <source>
        <dbReference type="ARBA" id="ARBA00012513"/>
    </source>
</evidence>
<comment type="subcellular location">
    <subcellularLocation>
        <location evidence="1">Chromosome</location>
        <location evidence="1">Centromere</location>
        <location evidence="1">Kinetochore</location>
    </subcellularLocation>
</comment>
<evidence type="ECO:0000313" key="22">
    <source>
        <dbReference type="EMBL" id="KTA99638.1"/>
    </source>
</evidence>
<dbReference type="VEuPathDB" id="FungiDB:GVI51_E05445"/>
<dbReference type="VEuPathDB" id="FungiDB:GW608_E05401"/>
<dbReference type="VEuPathDB" id="FungiDB:B1J91_E05720g"/>
<dbReference type="GO" id="GO:0044774">
    <property type="term" value="P:mitotic DNA integrity checkpoint signaling"/>
    <property type="evidence" value="ECO:0007669"/>
    <property type="project" value="EnsemblFungi"/>
</dbReference>
<dbReference type="VEuPathDB" id="FungiDB:GWK60_E05379"/>
<evidence type="ECO:0000256" key="17">
    <source>
        <dbReference type="PIRSR" id="PIRSR630616-3"/>
    </source>
</evidence>
<keyword evidence="7 16" id="KW-0547">Nucleotide-binding</keyword>
<evidence type="ECO:0000256" key="5">
    <source>
        <dbReference type="ARBA" id="ARBA00022527"/>
    </source>
</evidence>
<keyword evidence="9" id="KW-0159">Chromosome partition</keyword>
<dbReference type="Proteomes" id="UP000054886">
    <property type="component" value="Unassembled WGS sequence"/>
</dbReference>
<feature type="binding site" evidence="16">
    <location>
        <begin position="227"/>
        <end position="228"/>
    </location>
    <ligand>
        <name>ATP</name>
        <dbReference type="ChEBI" id="CHEBI:30616"/>
    </ligand>
</feature>
<dbReference type="VEuPathDB" id="FungiDB:CAGL0E05720g"/>
<dbReference type="GO" id="GO:0090266">
    <property type="term" value="P:regulation of mitotic cell cycle spindle assembly checkpoint"/>
    <property type="evidence" value="ECO:0007669"/>
    <property type="project" value="EnsemblFungi"/>
</dbReference>
<dbReference type="EMBL" id="LLZZ01000143">
    <property type="protein sequence ID" value="KTA99638.1"/>
    <property type="molecule type" value="Genomic_DNA"/>
</dbReference>
<dbReference type="GO" id="GO:0005524">
    <property type="term" value="F:ATP binding"/>
    <property type="evidence" value="ECO:0007669"/>
    <property type="project" value="UniProtKB-UniRule"/>
</dbReference>
<dbReference type="GO" id="GO:0004674">
    <property type="term" value="F:protein serine/threonine kinase activity"/>
    <property type="evidence" value="ECO:0007669"/>
    <property type="project" value="UniProtKB-KW"/>
</dbReference>
<dbReference type="GO" id="GO:1901925">
    <property type="term" value="P:negative regulation of protein import into nucleus during spindle assembly checkpoint"/>
    <property type="evidence" value="ECO:0007669"/>
    <property type="project" value="EnsemblFungi"/>
</dbReference>
<feature type="compositionally biased region" description="Polar residues" evidence="21">
    <location>
        <begin position="20"/>
        <end position="35"/>
    </location>
</feature>
<dbReference type="Gene3D" id="1.10.510.10">
    <property type="entry name" value="Transferase(Phosphotransferase) domain 1"/>
    <property type="match status" value="1"/>
</dbReference>
<keyword evidence="8 20" id="KW-0418">Kinase</keyword>
<evidence type="ECO:0000256" key="19">
    <source>
        <dbReference type="RuleBase" id="RU000304"/>
    </source>
</evidence>
<dbReference type="GO" id="GO:0044779">
    <property type="term" value="P:meiotic spindle checkpoint signaling"/>
    <property type="evidence" value="ECO:0007669"/>
    <property type="project" value="EnsemblFungi"/>
</dbReference>
<dbReference type="SMART" id="SM00220">
    <property type="entry name" value="S_TKc"/>
    <property type="match status" value="1"/>
</dbReference>
<feature type="binding site" evidence="16">
    <location>
        <position position="110"/>
    </location>
    <ligand>
        <name>ATP</name>
        <dbReference type="ChEBI" id="CHEBI:30616"/>
    </ligand>
</feature>
<dbReference type="InterPro" id="IPR008271">
    <property type="entry name" value="Ser/Thr_kinase_AS"/>
</dbReference>
<evidence type="ECO:0000256" key="21">
    <source>
        <dbReference type="SAM" id="MobiDB-lite"/>
    </source>
</evidence>
<comment type="catalytic activity">
    <reaction evidence="14 20">
        <text>L-seryl-[protein] + ATP = O-phospho-L-seryl-[protein] + ADP + H(+)</text>
        <dbReference type="Rhea" id="RHEA:17989"/>
        <dbReference type="Rhea" id="RHEA-COMP:9863"/>
        <dbReference type="Rhea" id="RHEA-COMP:11604"/>
        <dbReference type="ChEBI" id="CHEBI:15378"/>
        <dbReference type="ChEBI" id="CHEBI:29999"/>
        <dbReference type="ChEBI" id="CHEBI:30616"/>
        <dbReference type="ChEBI" id="CHEBI:83421"/>
        <dbReference type="ChEBI" id="CHEBI:456216"/>
        <dbReference type="EC" id="2.7.11.1"/>
    </reaction>
</comment>
<name>A0A0W0CJ61_CANGB</name>
<dbReference type="OrthoDB" id="377346at2759"/>
<dbReference type="GO" id="GO:0051233">
    <property type="term" value="C:spindle midzone"/>
    <property type="evidence" value="ECO:0007669"/>
    <property type="project" value="EnsemblFungi"/>
</dbReference>
<dbReference type="InterPro" id="IPR000719">
    <property type="entry name" value="Prot_kinase_dom"/>
</dbReference>
<sequence>MENKATLARNIGEKRVSPRSKVNGTGKSWRISYSPQRMDGVSSGRNVSKIPSPVRERLFLKNQERKPLGVSPLSNLSPNSLGRNSLEKSTYNNKLSLKDFEVGRKLGKGKFGKVYCVRHKKSGFICALKAIEKNEILQFNLLKQLKREVDIQLGMDHPNIIKLYAHFHDEKRVYLLMEHSINGELYKSLKNNGPFNDVLASHYIYQIADALHYMHKKRIIHRDVKPENVLIGFDNVVKLADFGWSILNPEGSKRKTLCGTIDYLSPEMITPREYDEQVDVWALGVLAYELVVGVPPFEENSKELTYKRILKCDLNFPESISKDAKDLISKLLVTDTTQRLSLTGVKTHPWILKNKPFW</sequence>
<evidence type="ECO:0000256" key="4">
    <source>
        <dbReference type="ARBA" id="ARBA00022454"/>
    </source>
</evidence>
<evidence type="ECO:0000256" key="11">
    <source>
        <dbReference type="ARBA" id="ARBA00022840"/>
    </source>
</evidence>
<dbReference type="EC" id="2.7.11.1" evidence="2 20"/>
<evidence type="ECO:0000256" key="18">
    <source>
        <dbReference type="PROSITE-ProRule" id="PRU10141"/>
    </source>
</evidence>